<evidence type="ECO:0000313" key="2">
    <source>
        <dbReference type="Proteomes" id="UP000654482"/>
    </source>
</evidence>
<gene>
    <name evidence="1" type="ORF">IQ249_06190</name>
</gene>
<keyword evidence="2" id="KW-1185">Reference proteome</keyword>
<dbReference type="AlphaFoldDB" id="A0A8J7B7R8"/>
<name>A0A8J7B7R8_9CYAN</name>
<protein>
    <submittedName>
        <fullName evidence="1">Uncharacterized protein</fullName>
    </submittedName>
</protein>
<comment type="caution">
    <text evidence="1">The sequence shown here is derived from an EMBL/GenBank/DDBJ whole genome shotgun (WGS) entry which is preliminary data.</text>
</comment>
<sequence>MFEGIFNTKRIAKQVFQIGIFASVGISLFGATPLRASEASFADGTYLYGQSPQAEQIDREYLVFQVRDGQVTGAAYYPLSEFACFTGQIDETQLSLSVVDPYEDVAHPYAIALESESQTASSNSQVPVPLQLEGFHRLETLSDNDLRLLNACQG</sequence>
<accession>A0A8J7B7R8</accession>
<dbReference type="EMBL" id="JADEWZ010000007">
    <property type="protein sequence ID" value="MBE9115486.1"/>
    <property type="molecule type" value="Genomic_DNA"/>
</dbReference>
<dbReference type="Proteomes" id="UP000654482">
    <property type="component" value="Unassembled WGS sequence"/>
</dbReference>
<reference evidence="1" key="1">
    <citation type="submission" date="2020-10" db="EMBL/GenBank/DDBJ databases">
        <authorList>
            <person name="Castelo-Branco R."/>
            <person name="Eusebio N."/>
            <person name="Adriana R."/>
            <person name="Vieira A."/>
            <person name="Brugerolle De Fraissinette N."/>
            <person name="Rezende De Castro R."/>
            <person name="Schneider M.P."/>
            <person name="Vasconcelos V."/>
            <person name="Leao P.N."/>
        </authorList>
    </citation>
    <scope>NUCLEOTIDE SEQUENCE</scope>
    <source>
        <strain evidence="1">LEGE 07157</strain>
    </source>
</reference>
<dbReference type="RefSeq" id="WP_194028582.1">
    <property type="nucleotide sequence ID" value="NZ_JADEWZ010000007.1"/>
</dbReference>
<organism evidence="1 2">
    <name type="scientific">Lusitaniella coriacea LEGE 07157</name>
    <dbReference type="NCBI Taxonomy" id="945747"/>
    <lineage>
        <taxon>Bacteria</taxon>
        <taxon>Bacillati</taxon>
        <taxon>Cyanobacteriota</taxon>
        <taxon>Cyanophyceae</taxon>
        <taxon>Spirulinales</taxon>
        <taxon>Lusitaniellaceae</taxon>
        <taxon>Lusitaniella</taxon>
    </lineage>
</organism>
<evidence type="ECO:0000313" key="1">
    <source>
        <dbReference type="EMBL" id="MBE9115486.1"/>
    </source>
</evidence>
<proteinExistence type="predicted"/>